<dbReference type="AlphaFoldDB" id="E1ZG67"/>
<keyword evidence="6" id="KW-1185">Reference proteome</keyword>
<dbReference type="FunCoup" id="E1ZG67">
    <property type="interactions" value="652"/>
</dbReference>
<dbReference type="KEGG" id="cvr:CHLNCDRAFT_134546"/>
<evidence type="ECO:0000256" key="3">
    <source>
        <dbReference type="ARBA" id="ARBA00022989"/>
    </source>
</evidence>
<name>E1ZG67_CHLVA</name>
<dbReference type="GO" id="GO:0045039">
    <property type="term" value="P:protein insertion into mitochondrial inner membrane"/>
    <property type="evidence" value="ECO:0007669"/>
    <property type="project" value="InterPro"/>
</dbReference>
<dbReference type="InParanoid" id="E1ZG67"/>
<organism evidence="6">
    <name type="scientific">Chlorella variabilis</name>
    <name type="common">Green alga</name>
    <dbReference type="NCBI Taxonomy" id="554065"/>
    <lineage>
        <taxon>Eukaryota</taxon>
        <taxon>Viridiplantae</taxon>
        <taxon>Chlorophyta</taxon>
        <taxon>core chlorophytes</taxon>
        <taxon>Trebouxiophyceae</taxon>
        <taxon>Chlorellales</taxon>
        <taxon>Chlorellaceae</taxon>
        <taxon>Chlorella clade</taxon>
        <taxon>Chlorella</taxon>
    </lineage>
</organism>
<dbReference type="PANTHER" id="PTHR14110">
    <property type="entry name" value="MITOCHONDRIAL IMPORT INNER MEMBRANE TRANSLOCASE SUBUNIT TIM22"/>
    <property type="match status" value="1"/>
</dbReference>
<dbReference type="Proteomes" id="UP000008141">
    <property type="component" value="Unassembled WGS sequence"/>
</dbReference>
<dbReference type="GeneID" id="17354606"/>
<dbReference type="RefSeq" id="XP_005847515.1">
    <property type="nucleotide sequence ID" value="XM_005847453.1"/>
</dbReference>
<dbReference type="GO" id="GO:0042721">
    <property type="term" value="C:TIM22 mitochondrial import inner membrane insertion complex"/>
    <property type="evidence" value="ECO:0007669"/>
    <property type="project" value="InterPro"/>
</dbReference>
<evidence type="ECO:0000256" key="1">
    <source>
        <dbReference type="ARBA" id="ARBA00004141"/>
    </source>
</evidence>
<keyword evidence="3" id="KW-1133">Transmembrane helix</keyword>
<dbReference type="eggNOG" id="KOG3225">
    <property type="taxonomic scope" value="Eukaryota"/>
</dbReference>
<dbReference type="EMBL" id="GL433845">
    <property type="protein sequence ID" value="EFN55413.1"/>
    <property type="molecule type" value="Genomic_DNA"/>
</dbReference>
<dbReference type="InterPro" id="IPR039175">
    <property type="entry name" value="TIM22"/>
</dbReference>
<comment type="subcellular location">
    <subcellularLocation>
        <location evidence="1">Membrane</location>
        <topology evidence="1">Multi-pass membrane protein</topology>
    </subcellularLocation>
</comment>
<reference evidence="5 6" key="1">
    <citation type="journal article" date="2010" name="Plant Cell">
        <title>The Chlorella variabilis NC64A genome reveals adaptation to photosymbiosis, coevolution with viruses, and cryptic sex.</title>
        <authorList>
            <person name="Blanc G."/>
            <person name="Duncan G."/>
            <person name="Agarkova I."/>
            <person name="Borodovsky M."/>
            <person name="Gurnon J."/>
            <person name="Kuo A."/>
            <person name="Lindquist E."/>
            <person name="Lucas S."/>
            <person name="Pangilinan J."/>
            <person name="Polle J."/>
            <person name="Salamov A."/>
            <person name="Terry A."/>
            <person name="Yamada T."/>
            <person name="Dunigan D.D."/>
            <person name="Grigoriev I.V."/>
            <person name="Claverie J.M."/>
            <person name="Van Etten J.L."/>
        </authorList>
    </citation>
    <scope>NUCLEOTIDE SEQUENCE [LARGE SCALE GENOMIC DNA]</scope>
    <source>
        <strain evidence="5 6">NC64A</strain>
    </source>
</reference>
<evidence type="ECO:0000256" key="4">
    <source>
        <dbReference type="ARBA" id="ARBA00023136"/>
    </source>
</evidence>
<proteinExistence type="predicted"/>
<keyword evidence="4" id="KW-0472">Membrane</keyword>
<evidence type="ECO:0000313" key="6">
    <source>
        <dbReference type="Proteomes" id="UP000008141"/>
    </source>
</evidence>
<accession>E1ZG67</accession>
<gene>
    <name evidence="5" type="ORF">CHLNCDRAFT_134546</name>
</gene>
<dbReference type="STRING" id="554065.E1ZG67"/>
<sequence length="206" mass="21273">MSLPLEERSDAWPTRVGTAVGVGFAAGALFGAVASNWGDIPVVLRDKPWPALVRTGVQMAQHGSTLALVGGTFAAVDVSPQRPCLSAGPVARRRVHRLLLRMCAGWTGSEPAPDVLGGRLRCLDMHCPCFAESARGKKDWVNGSLAGGAAGLALGLRIGSLPAAVKSAAALAFVSAMVDLSGGRLVGTGFVDDGATPPRRIYPYNS</sequence>
<dbReference type="PANTHER" id="PTHR14110:SF18">
    <property type="entry name" value="OUTER ENVELOPE PORE PROTEIN 16-3, CHLOROPLASTIC_MITOCHONDRIAL"/>
    <property type="match status" value="1"/>
</dbReference>
<evidence type="ECO:0000256" key="2">
    <source>
        <dbReference type="ARBA" id="ARBA00022692"/>
    </source>
</evidence>
<dbReference type="OrthoDB" id="1913277at2759"/>
<protein>
    <submittedName>
        <fullName evidence="5">Expressed protein</fullName>
    </submittedName>
</protein>
<evidence type="ECO:0000313" key="5">
    <source>
        <dbReference type="EMBL" id="EFN55413.1"/>
    </source>
</evidence>
<keyword evidence="2" id="KW-0812">Transmembrane</keyword>